<feature type="domain" description="DUF4283" evidence="1">
    <location>
        <begin position="20"/>
        <end position="102"/>
    </location>
</feature>
<keyword evidence="3" id="KW-1185">Reference proteome</keyword>
<dbReference type="InterPro" id="IPR040256">
    <property type="entry name" value="At4g02000-like"/>
</dbReference>
<protein>
    <recommendedName>
        <fullName evidence="1">DUF4283 domain-containing protein</fullName>
    </recommendedName>
</protein>
<reference evidence="2" key="1">
    <citation type="journal article" date="2022" name="Front. Genet.">
        <title>Chromosome-Scale Assembly of the Dendrobium nobile Genome Provides Insights Into the Molecular Mechanism of the Biosynthesis of the Medicinal Active Ingredient of Dendrobium.</title>
        <authorList>
            <person name="Xu Q."/>
            <person name="Niu S.-C."/>
            <person name="Li K.-L."/>
            <person name="Zheng P.-J."/>
            <person name="Zhang X.-J."/>
            <person name="Jia Y."/>
            <person name="Liu Y."/>
            <person name="Niu Y.-X."/>
            <person name="Yu L.-H."/>
            <person name="Chen D.-F."/>
            <person name="Zhang G.-Q."/>
        </authorList>
    </citation>
    <scope>NUCLEOTIDE SEQUENCE</scope>
    <source>
        <tissue evidence="2">Leaf</tissue>
    </source>
</reference>
<dbReference type="OrthoDB" id="686405at2759"/>
<evidence type="ECO:0000259" key="1">
    <source>
        <dbReference type="Pfam" id="PF14111"/>
    </source>
</evidence>
<name>A0A8T3BW03_DENNO</name>
<dbReference type="EMBL" id="JAGYWB010000006">
    <property type="protein sequence ID" value="KAI0519683.1"/>
    <property type="molecule type" value="Genomic_DNA"/>
</dbReference>
<sequence length="236" mass="27320">MSDDGIAIKLNAEKEILNSQMLKFFIFIKVIGNNISFPMCSVELRRHWSKFENFHMMSLGMNWILCSFKSEEAMDEVLNDGPWYVGGYIVGIDKWSSSFNPNSFKCITAPMWIPLPCFPLYCWDEENIARISSRIGVPMFIDGNSLRWGKWEFARVCIRLNLENSLPNGVWIDGIARRFFHLVEYEKIDLLCFHCGKVGPDKKVCTEVKKVDKAEKMSNKQDLVINIPENKNSDQE</sequence>
<dbReference type="PANTHER" id="PTHR31286">
    <property type="entry name" value="GLYCINE-RICH CELL WALL STRUCTURAL PROTEIN 1.8-LIKE"/>
    <property type="match status" value="1"/>
</dbReference>
<dbReference type="Proteomes" id="UP000829196">
    <property type="component" value="Unassembled WGS sequence"/>
</dbReference>
<proteinExistence type="predicted"/>
<dbReference type="AlphaFoldDB" id="A0A8T3BW03"/>
<dbReference type="InterPro" id="IPR025558">
    <property type="entry name" value="DUF4283"/>
</dbReference>
<gene>
    <name evidence="2" type="ORF">KFK09_007138</name>
</gene>
<dbReference type="Pfam" id="PF14111">
    <property type="entry name" value="DUF4283"/>
    <property type="match status" value="1"/>
</dbReference>
<comment type="caution">
    <text evidence="2">The sequence shown here is derived from an EMBL/GenBank/DDBJ whole genome shotgun (WGS) entry which is preliminary data.</text>
</comment>
<evidence type="ECO:0000313" key="3">
    <source>
        <dbReference type="Proteomes" id="UP000829196"/>
    </source>
</evidence>
<dbReference type="PANTHER" id="PTHR31286:SF99">
    <property type="entry name" value="DUF4283 DOMAIN-CONTAINING PROTEIN"/>
    <property type="match status" value="1"/>
</dbReference>
<organism evidence="2 3">
    <name type="scientific">Dendrobium nobile</name>
    <name type="common">Orchid</name>
    <dbReference type="NCBI Taxonomy" id="94219"/>
    <lineage>
        <taxon>Eukaryota</taxon>
        <taxon>Viridiplantae</taxon>
        <taxon>Streptophyta</taxon>
        <taxon>Embryophyta</taxon>
        <taxon>Tracheophyta</taxon>
        <taxon>Spermatophyta</taxon>
        <taxon>Magnoliopsida</taxon>
        <taxon>Liliopsida</taxon>
        <taxon>Asparagales</taxon>
        <taxon>Orchidaceae</taxon>
        <taxon>Epidendroideae</taxon>
        <taxon>Malaxideae</taxon>
        <taxon>Dendrobiinae</taxon>
        <taxon>Dendrobium</taxon>
    </lineage>
</organism>
<accession>A0A8T3BW03</accession>
<evidence type="ECO:0000313" key="2">
    <source>
        <dbReference type="EMBL" id="KAI0519683.1"/>
    </source>
</evidence>